<evidence type="ECO:0000256" key="3">
    <source>
        <dbReference type="ARBA" id="ARBA00023082"/>
    </source>
</evidence>
<protein>
    <submittedName>
        <fullName evidence="10">RNA polymerase subunit sigma-24</fullName>
    </submittedName>
</protein>
<keyword evidence="5" id="KW-0804">Transcription</keyword>
<keyword evidence="2" id="KW-0805">Transcription regulation</keyword>
<evidence type="ECO:0000256" key="6">
    <source>
        <dbReference type="SAM" id="MobiDB-lite"/>
    </source>
</evidence>
<evidence type="ECO:0000259" key="7">
    <source>
        <dbReference type="Pfam" id="PF04542"/>
    </source>
</evidence>
<feature type="domain" description="RNA polymerase sigma factor 70 region 4 type 2" evidence="8">
    <location>
        <begin position="123"/>
        <end position="171"/>
    </location>
</feature>
<dbReference type="Pfam" id="PF20239">
    <property type="entry name" value="DUF6596"/>
    <property type="match status" value="1"/>
</dbReference>
<dbReference type="InterPro" id="IPR046531">
    <property type="entry name" value="DUF6596"/>
</dbReference>
<comment type="caution">
    <text evidence="10">The sequence shown here is derived from an EMBL/GenBank/DDBJ whole genome shotgun (WGS) entry which is preliminary data.</text>
</comment>
<feature type="domain" description="RNA polymerase sigma-70 region 2" evidence="7">
    <location>
        <begin position="18"/>
        <end position="81"/>
    </location>
</feature>
<evidence type="ECO:0000256" key="5">
    <source>
        <dbReference type="ARBA" id="ARBA00023163"/>
    </source>
</evidence>
<dbReference type="PANTHER" id="PTHR47756:SF2">
    <property type="entry name" value="BLL6612 PROTEIN"/>
    <property type="match status" value="1"/>
</dbReference>
<dbReference type="GO" id="GO:0003677">
    <property type="term" value="F:DNA binding"/>
    <property type="evidence" value="ECO:0007669"/>
    <property type="project" value="UniProtKB-KW"/>
</dbReference>
<dbReference type="Pfam" id="PF04542">
    <property type="entry name" value="Sigma70_r2"/>
    <property type="match status" value="1"/>
</dbReference>
<evidence type="ECO:0000313" key="10">
    <source>
        <dbReference type="EMBL" id="PAY24843.1"/>
    </source>
</evidence>
<dbReference type="AlphaFoldDB" id="A0A2A2WUV6"/>
<evidence type="ECO:0000313" key="11">
    <source>
        <dbReference type="Proteomes" id="UP000218810"/>
    </source>
</evidence>
<feature type="compositionally biased region" description="Basic and acidic residues" evidence="6">
    <location>
        <begin position="89"/>
        <end position="98"/>
    </location>
</feature>
<dbReference type="InterPro" id="IPR014284">
    <property type="entry name" value="RNA_pol_sigma-70_dom"/>
</dbReference>
<dbReference type="SUPFAM" id="SSF88659">
    <property type="entry name" value="Sigma3 and sigma4 domains of RNA polymerase sigma factors"/>
    <property type="match status" value="1"/>
</dbReference>
<dbReference type="OrthoDB" id="9780299at2"/>
<evidence type="ECO:0000259" key="9">
    <source>
        <dbReference type="Pfam" id="PF20239"/>
    </source>
</evidence>
<dbReference type="PANTHER" id="PTHR47756">
    <property type="entry name" value="BLL6612 PROTEIN-RELATED"/>
    <property type="match status" value="1"/>
</dbReference>
<dbReference type="InterPro" id="IPR007627">
    <property type="entry name" value="RNA_pol_sigma70_r2"/>
</dbReference>
<keyword evidence="4" id="KW-0238">DNA-binding</keyword>
<dbReference type="InterPro" id="IPR013249">
    <property type="entry name" value="RNA_pol_sigma70_r4_t2"/>
</dbReference>
<dbReference type="RefSeq" id="WP_095716948.1">
    <property type="nucleotide sequence ID" value="NZ_NTGA01000002.1"/>
</dbReference>
<name>A0A2A2WUV6_9ACTN</name>
<dbReference type="Pfam" id="PF08281">
    <property type="entry name" value="Sigma70_r4_2"/>
    <property type="match status" value="1"/>
</dbReference>
<feature type="region of interest" description="Disordered" evidence="6">
    <location>
        <begin position="89"/>
        <end position="109"/>
    </location>
</feature>
<dbReference type="InterPro" id="IPR013324">
    <property type="entry name" value="RNA_pol_sigma_r3/r4-like"/>
</dbReference>
<organism evidence="10 11">
    <name type="scientific">Dietzia natronolimnaea</name>
    <dbReference type="NCBI Taxonomy" id="161920"/>
    <lineage>
        <taxon>Bacteria</taxon>
        <taxon>Bacillati</taxon>
        <taxon>Actinomycetota</taxon>
        <taxon>Actinomycetes</taxon>
        <taxon>Mycobacteriales</taxon>
        <taxon>Dietziaceae</taxon>
        <taxon>Dietzia</taxon>
    </lineage>
</organism>
<keyword evidence="3" id="KW-0731">Sigma factor</keyword>
<dbReference type="SUPFAM" id="SSF88946">
    <property type="entry name" value="Sigma2 domain of RNA polymerase sigma factors"/>
    <property type="match status" value="1"/>
</dbReference>
<dbReference type="GO" id="GO:0006352">
    <property type="term" value="P:DNA-templated transcription initiation"/>
    <property type="evidence" value="ECO:0007669"/>
    <property type="project" value="InterPro"/>
</dbReference>
<comment type="similarity">
    <text evidence="1">Belongs to the sigma-70 factor family. ECF subfamily.</text>
</comment>
<dbReference type="NCBIfam" id="TIGR02937">
    <property type="entry name" value="sigma70-ECF"/>
    <property type="match status" value="1"/>
</dbReference>
<dbReference type="InterPro" id="IPR013325">
    <property type="entry name" value="RNA_pol_sigma_r2"/>
</dbReference>
<dbReference type="Gene3D" id="1.10.10.10">
    <property type="entry name" value="Winged helix-like DNA-binding domain superfamily/Winged helix DNA-binding domain"/>
    <property type="match status" value="1"/>
</dbReference>
<accession>A0A2A2WUV6</accession>
<dbReference type="GO" id="GO:0016987">
    <property type="term" value="F:sigma factor activity"/>
    <property type="evidence" value="ECO:0007669"/>
    <property type="project" value="UniProtKB-KW"/>
</dbReference>
<feature type="domain" description="DUF6596" evidence="9">
    <location>
        <begin position="189"/>
        <end position="289"/>
    </location>
</feature>
<sequence length="417" mass="45969">MTSPGSAASDALAGIRREERSRLLAALVSRFGDLELAEDAAQDALTAALETWPRTGVPHTPLAWLMTTATRKAIDRLRREKALTERLARLRVEQERRPPPPPSVSPVDPDEIPDERLELFFACCHPTLGIEEQIALTLRCLAGLTTVEIAQAFLVPVPTMQQRLVRAKKRMRVTRIPVRVPEAADLPRRLPAVLAVIYLIYTEGYAATAGADHVRTELTSEAIRLGRIVHRLMAGQSEVAGLLALMLLTEARTPARMDRDGMPVPLSDQDRSRWDRLLVEEGLALARTAAAGGPGRYSVQAAIAALHAEAEDVDSTDWAQIVLLYDVLLRLSPGPAVRVARAVAVGRRDGPHAGLVALDALSPDPGLREHHPFHEARAVTLELLGRSEDARLAWARAFELSRNEVERAYLTRRWWEA</sequence>
<reference evidence="11" key="1">
    <citation type="submission" date="2017-09" db="EMBL/GenBank/DDBJ databases">
        <authorList>
            <person name="Zhang Y."/>
            <person name="Huang X."/>
            <person name="Liu J."/>
            <person name="Lu L."/>
            <person name="Peng K."/>
        </authorList>
    </citation>
    <scope>NUCLEOTIDE SEQUENCE [LARGE SCALE GENOMIC DNA]</scope>
    <source>
        <strain evidence="11">S-XJ-1</strain>
    </source>
</reference>
<evidence type="ECO:0000259" key="8">
    <source>
        <dbReference type="Pfam" id="PF08281"/>
    </source>
</evidence>
<proteinExistence type="inferred from homology"/>
<dbReference type="Gene3D" id="1.10.1740.10">
    <property type="match status" value="1"/>
</dbReference>
<gene>
    <name evidence="10" type="ORF">CEY15_01330</name>
</gene>
<dbReference type="InterPro" id="IPR036388">
    <property type="entry name" value="WH-like_DNA-bd_sf"/>
</dbReference>
<evidence type="ECO:0000256" key="2">
    <source>
        <dbReference type="ARBA" id="ARBA00023015"/>
    </source>
</evidence>
<evidence type="ECO:0000256" key="4">
    <source>
        <dbReference type="ARBA" id="ARBA00023125"/>
    </source>
</evidence>
<dbReference type="Proteomes" id="UP000218810">
    <property type="component" value="Unassembled WGS sequence"/>
</dbReference>
<dbReference type="EMBL" id="NTGA01000002">
    <property type="protein sequence ID" value="PAY24843.1"/>
    <property type="molecule type" value="Genomic_DNA"/>
</dbReference>
<evidence type="ECO:0000256" key="1">
    <source>
        <dbReference type="ARBA" id="ARBA00010641"/>
    </source>
</evidence>
<keyword evidence="11" id="KW-1185">Reference proteome</keyword>